<dbReference type="Proteomes" id="UP000623467">
    <property type="component" value="Unassembled WGS sequence"/>
</dbReference>
<proteinExistence type="predicted"/>
<feature type="compositionally biased region" description="Acidic residues" evidence="1">
    <location>
        <begin position="336"/>
        <end position="353"/>
    </location>
</feature>
<dbReference type="EMBL" id="JACAZH010000001">
    <property type="protein sequence ID" value="KAF7376870.1"/>
    <property type="molecule type" value="Genomic_DNA"/>
</dbReference>
<organism evidence="2 3">
    <name type="scientific">Mycena sanguinolenta</name>
    <dbReference type="NCBI Taxonomy" id="230812"/>
    <lineage>
        <taxon>Eukaryota</taxon>
        <taxon>Fungi</taxon>
        <taxon>Dikarya</taxon>
        <taxon>Basidiomycota</taxon>
        <taxon>Agaricomycotina</taxon>
        <taxon>Agaricomycetes</taxon>
        <taxon>Agaricomycetidae</taxon>
        <taxon>Agaricales</taxon>
        <taxon>Marasmiineae</taxon>
        <taxon>Mycenaceae</taxon>
        <taxon>Mycena</taxon>
    </lineage>
</organism>
<evidence type="ECO:0000313" key="3">
    <source>
        <dbReference type="Proteomes" id="UP000623467"/>
    </source>
</evidence>
<evidence type="ECO:0000313" key="2">
    <source>
        <dbReference type="EMBL" id="KAF7376870.1"/>
    </source>
</evidence>
<dbReference type="AlphaFoldDB" id="A0A8H7DJV3"/>
<dbReference type="Gene3D" id="1.20.1280.50">
    <property type="match status" value="1"/>
</dbReference>
<accession>A0A8H7DJV3</accession>
<gene>
    <name evidence="2" type="ORF">MSAN_00104600</name>
</gene>
<dbReference type="OrthoDB" id="3139566at2759"/>
<keyword evidence="3" id="KW-1185">Reference proteome</keyword>
<protein>
    <submittedName>
        <fullName evidence="2">F-box domain-containing protein</fullName>
    </submittedName>
</protein>
<reference evidence="2" key="1">
    <citation type="submission" date="2020-05" db="EMBL/GenBank/DDBJ databases">
        <title>Mycena genomes resolve the evolution of fungal bioluminescence.</title>
        <authorList>
            <person name="Tsai I.J."/>
        </authorList>
    </citation>
    <scope>NUCLEOTIDE SEQUENCE</scope>
    <source>
        <strain evidence="2">160909Yilan</strain>
    </source>
</reference>
<feature type="region of interest" description="Disordered" evidence="1">
    <location>
        <begin position="330"/>
        <end position="353"/>
    </location>
</feature>
<sequence>MLDFMESDRARLSDLETQILDLECSLSALRTEQARVRDRLNDYKYPVLELPNEITSEIFVRFIPVYPVAPPLIGIDSPTTLTHVCRQWRDVALATPMLWSAIKFDDNVYEWTAMRWVFADWMKRSQSCGLSISITVNYDDDKFLKEILVDPSTVRWEHLQLEGYADSFLEIRSSLPMLHSLDLDLDGISTHEFTFHAALPRLRTAVLYARSIPARVALGPIDLPHFERGHDERIGPKLDGVKVDLPFLESLDLRDDAFMEQAATVAFLDSFVAPALSRLDVEEIFLREDPIARLQLLISKSGCRLQEVCIRGLTTTVRDRFGQAFPSIPTFSFPDAYEEESDEDEYEGEDDSD</sequence>
<evidence type="ECO:0000256" key="1">
    <source>
        <dbReference type="SAM" id="MobiDB-lite"/>
    </source>
</evidence>
<comment type="caution">
    <text evidence="2">The sequence shown here is derived from an EMBL/GenBank/DDBJ whole genome shotgun (WGS) entry which is preliminary data.</text>
</comment>
<name>A0A8H7DJV3_9AGAR</name>